<dbReference type="GO" id="GO:0000139">
    <property type="term" value="C:Golgi membrane"/>
    <property type="evidence" value="ECO:0007669"/>
    <property type="project" value="TreeGrafter"/>
</dbReference>
<comment type="similarity">
    <text evidence="8">Belongs to the YOS1 family.</text>
</comment>
<dbReference type="STRING" id="400682.A0A1X7VE55"/>
<keyword evidence="4" id="KW-0812">Transmembrane</keyword>
<dbReference type="GO" id="GO:0005789">
    <property type="term" value="C:endoplasmic reticulum membrane"/>
    <property type="evidence" value="ECO:0007669"/>
    <property type="project" value="TreeGrafter"/>
</dbReference>
<evidence type="ECO:0000256" key="7">
    <source>
        <dbReference type="ARBA" id="ARBA00023136"/>
    </source>
</evidence>
<keyword evidence="6" id="KW-1133">Transmembrane helix</keyword>
<dbReference type="GO" id="GO:0006888">
    <property type="term" value="P:endoplasmic reticulum to Golgi vesicle-mediated transport"/>
    <property type="evidence" value="ECO:0007669"/>
    <property type="project" value="TreeGrafter"/>
</dbReference>
<sequence>MAFTLGTLFEAALLVINAIAILNEKYFLKKVGWSTDNRNEGFGDQSSIKSQLISLITAVQTLLRIPLIAVNILFMLDCVCYTNNKAVPSQLCCHMILSLLP</sequence>
<dbReference type="EnsemblMetazoa" id="Aqu2.1.37792_001">
    <property type="protein sequence ID" value="Aqu2.1.37792_001"/>
    <property type="gene ID" value="Aqu2.1.37792"/>
</dbReference>
<evidence type="ECO:0000256" key="2">
    <source>
        <dbReference type="ARBA" id="ARBA00016434"/>
    </source>
</evidence>
<comment type="subcellular location">
    <subcellularLocation>
        <location evidence="1">Membrane</location>
    </subcellularLocation>
</comment>
<protein>
    <recommendedName>
        <fullName evidence="2">Immediate early response 3-interacting protein 1</fullName>
    </recommendedName>
</protein>
<dbReference type="AlphaFoldDB" id="A0A1X7VE55"/>
<keyword evidence="5" id="KW-0653">Protein transport</keyword>
<evidence type="ECO:0000256" key="6">
    <source>
        <dbReference type="ARBA" id="ARBA00022989"/>
    </source>
</evidence>
<evidence type="ECO:0000256" key="4">
    <source>
        <dbReference type="ARBA" id="ARBA00022692"/>
    </source>
</evidence>
<reference evidence="10" key="1">
    <citation type="submission" date="2017-05" db="UniProtKB">
        <authorList>
            <consortium name="EnsemblMetazoa"/>
        </authorList>
    </citation>
    <scope>IDENTIFICATION</scope>
</reference>
<proteinExistence type="inferred from homology"/>
<dbReference type="PANTHER" id="PTHR15858">
    <property type="entry name" value="IMMEDIATE EARLY RESPONSE 3-INTERACTING PROTEIN 1"/>
    <property type="match status" value="1"/>
</dbReference>
<dbReference type="Pfam" id="PF08571">
    <property type="entry name" value="Yos1"/>
    <property type="match status" value="1"/>
</dbReference>
<accession>A0A1X7VE55</accession>
<evidence type="ECO:0000256" key="1">
    <source>
        <dbReference type="ARBA" id="ARBA00004370"/>
    </source>
</evidence>
<evidence type="ECO:0000256" key="3">
    <source>
        <dbReference type="ARBA" id="ARBA00022448"/>
    </source>
</evidence>
<evidence type="ECO:0000256" key="8">
    <source>
        <dbReference type="ARBA" id="ARBA00024203"/>
    </source>
</evidence>
<evidence type="ECO:0000256" key="5">
    <source>
        <dbReference type="ARBA" id="ARBA00022927"/>
    </source>
</evidence>
<comment type="function">
    <text evidence="9">Regulator of endoplasmic reticulum secretion that acts as a key determinant of brain size. Required for secretion of extracellular matrix proteins. Required for correct brain development by depositing sufficient extracellular matrix proteins for tissue integrity and the proliferation of neural progenitors. Acts as a regulator of the unfolded protein response (UPR).</text>
</comment>
<organism evidence="10">
    <name type="scientific">Amphimedon queenslandica</name>
    <name type="common">Sponge</name>
    <dbReference type="NCBI Taxonomy" id="400682"/>
    <lineage>
        <taxon>Eukaryota</taxon>
        <taxon>Metazoa</taxon>
        <taxon>Porifera</taxon>
        <taxon>Demospongiae</taxon>
        <taxon>Heteroscleromorpha</taxon>
        <taxon>Haplosclerida</taxon>
        <taxon>Niphatidae</taxon>
        <taxon>Amphimedon</taxon>
    </lineage>
</organism>
<evidence type="ECO:0000313" key="10">
    <source>
        <dbReference type="EnsemblMetazoa" id="Aqu2.1.37792_001"/>
    </source>
</evidence>
<keyword evidence="3" id="KW-0813">Transport</keyword>
<keyword evidence="7" id="KW-0472">Membrane</keyword>
<evidence type="ECO:0000256" key="9">
    <source>
        <dbReference type="ARBA" id="ARBA00045999"/>
    </source>
</evidence>
<dbReference type="InParanoid" id="A0A1X7VE55"/>
<dbReference type="PANTHER" id="PTHR15858:SF0">
    <property type="entry name" value="IMMEDIATE EARLY RESPONSE 3-INTERACTING PROTEIN 1"/>
    <property type="match status" value="1"/>
</dbReference>
<dbReference type="GO" id="GO:0015031">
    <property type="term" value="P:protein transport"/>
    <property type="evidence" value="ECO:0007669"/>
    <property type="project" value="UniProtKB-KW"/>
</dbReference>
<name>A0A1X7VE55_AMPQE</name>
<dbReference type="InterPro" id="IPR013880">
    <property type="entry name" value="Yos1"/>
</dbReference>
<dbReference type="GO" id="GO:0030134">
    <property type="term" value="C:COPII-coated ER to Golgi transport vesicle"/>
    <property type="evidence" value="ECO:0007669"/>
    <property type="project" value="TreeGrafter"/>
</dbReference>